<gene>
    <name evidence="1" type="ORF">ALC57_09281</name>
</gene>
<dbReference type="EMBL" id="KQ979970">
    <property type="protein sequence ID" value="KYN18406.1"/>
    <property type="molecule type" value="Genomic_DNA"/>
</dbReference>
<keyword evidence="2" id="KW-1185">Reference proteome</keyword>
<accession>A0A151J5N1</accession>
<protein>
    <submittedName>
        <fullName evidence="1">Uncharacterized protein</fullName>
    </submittedName>
</protein>
<evidence type="ECO:0000313" key="1">
    <source>
        <dbReference type="EMBL" id="KYN18406.1"/>
    </source>
</evidence>
<dbReference type="AlphaFoldDB" id="A0A151J5N1"/>
<dbReference type="Proteomes" id="UP000078492">
    <property type="component" value="Unassembled WGS sequence"/>
</dbReference>
<evidence type="ECO:0000313" key="2">
    <source>
        <dbReference type="Proteomes" id="UP000078492"/>
    </source>
</evidence>
<organism evidence="1 2">
    <name type="scientific">Trachymyrmex cornetzi</name>
    <dbReference type="NCBI Taxonomy" id="471704"/>
    <lineage>
        <taxon>Eukaryota</taxon>
        <taxon>Metazoa</taxon>
        <taxon>Ecdysozoa</taxon>
        <taxon>Arthropoda</taxon>
        <taxon>Hexapoda</taxon>
        <taxon>Insecta</taxon>
        <taxon>Pterygota</taxon>
        <taxon>Neoptera</taxon>
        <taxon>Endopterygota</taxon>
        <taxon>Hymenoptera</taxon>
        <taxon>Apocrita</taxon>
        <taxon>Aculeata</taxon>
        <taxon>Formicoidea</taxon>
        <taxon>Formicidae</taxon>
        <taxon>Myrmicinae</taxon>
        <taxon>Trachymyrmex</taxon>
    </lineage>
</organism>
<feature type="non-terminal residue" evidence="1">
    <location>
        <position position="1"/>
    </location>
</feature>
<dbReference type="STRING" id="471704.A0A151J5N1"/>
<proteinExistence type="predicted"/>
<reference evidence="1 2" key="1">
    <citation type="submission" date="2015-09" db="EMBL/GenBank/DDBJ databases">
        <title>Trachymyrmex cornetzi WGS genome.</title>
        <authorList>
            <person name="Nygaard S."/>
            <person name="Hu H."/>
            <person name="Boomsma J."/>
            <person name="Zhang G."/>
        </authorList>
    </citation>
    <scope>NUCLEOTIDE SEQUENCE [LARGE SCALE GENOMIC DNA]</scope>
    <source>
        <strain evidence="1">Tcor2-1</strain>
        <tissue evidence="1">Whole body</tissue>
    </source>
</reference>
<sequence length="132" mass="16795">YILNGRMLGYWEDEYTYIGARGNLIIDKRYKKETEIEEQREEETQEEKNIEESWKKIKRIVYGEMVKKKIKGRKRNWNRSRTKEKREVKKMYWRWKREKVEREDYLQERRKFRKVEEGYRYRHTTLFLDNIS</sequence>
<name>A0A151J5N1_9HYME</name>